<dbReference type="Pfam" id="PF16347">
    <property type="entry name" value="SGSH_C"/>
    <property type="match status" value="1"/>
</dbReference>
<dbReference type="PANTHER" id="PTHR42693">
    <property type="entry name" value="ARYLSULFATASE FAMILY MEMBER"/>
    <property type="match status" value="1"/>
</dbReference>
<dbReference type="EMBL" id="UINC01138920">
    <property type="protein sequence ID" value="SVD25164.1"/>
    <property type="molecule type" value="Genomic_DNA"/>
</dbReference>
<dbReference type="Gene3D" id="3.40.720.10">
    <property type="entry name" value="Alkaline Phosphatase, subunit A"/>
    <property type="match status" value="1"/>
</dbReference>
<dbReference type="SUPFAM" id="SSF53649">
    <property type="entry name" value="Alkaline phosphatase-like"/>
    <property type="match status" value="1"/>
</dbReference>
<feature type="non-terminal residue" evidence="4">
    <location>
        <position position="1"/>
    </location>
</feature>
<evidence type="ECO:0000256" key="2">
    <source>
        <dbReference type="ARBA" id="ARBA00022801"/>
    </source>
</evidence>
<name>A0A382TSX4_9ZZZZ</name>
<dbReference type="GO" id="GO:0004065">
    <property type="term" value="F:arylsulfatase activity"/>
    <property type="evidence" value="ECO:0007669"/>
    <property type="project" value="TreeGrafter"/>
</dbReference>
<protein>
    <recommendedName>
        <fullName evidence="3">N-sulphoglucosamine sulphohydrolase C-terminal domain-containing protein</fullName>
    </recommendedName>
</protein>
<proteinExistence type="inferred from homology"/>
<dbReference type="InterPro" id="IPR017850">
    <property type="entry name" value="Alkaline_phosphatase_core_sf"/>
</dbReference>
<evidence type="ECO:0000259" key="3">
    <source>
        <dbReference type="Pfam" id="PF16347"/>
    </source>
</evidence>
<evidence type="ECO:0000313" key="4">
    <source>
        <dbReference type="EMBL" id="SVD25164.1"/>
    </source>
</evidence>
<organism evidence="4">
    <name type="scientific">marine metagenome</name>
    <dbReference type="NCBI Taxonomy" id="408172"/>
    <lineage>
        <taxon>unclassified sequences</taxon>
        <taxon>metagenomes</taxon>
        <taxon>ecological metagenomes</taxon>
    </lineage>
</organism>
<feature type="domain" description="N-sulphoglucosamine sulphohydrolase C-terminal" evidence="3">
    <location>
        <begin position="21"/>
        <end position="133"/>
    </location>
</feature>
<sequence length="229" mass="26128">NGPARTGFHPHGETGSLREKKGWLYEGGIRVPGILRWPGKTRPGSSSDIPVSGVDLLPTLCEIAGIEKPADRAIDGTSFLPLLEGKPIRRKTPLYWHFYATIGKPKVAMRMGEWKILAHLDAPEISKRVDLTELDQKTLKTAKLGRFELYNLLADPGETHDLATSETDRLKKMGQRLREIYAGVQKDCPTWPEWEWARYEQERIQWPPYRGKRKVELRIPKIPPPTNFK</sequence>
<keyword evidence="2" id="KW-0378">Hydrolase</keyword>
<dbReference type="InterPro" id="IPR032506">
    <property type="entry name" value="SGSH_C"/>
</dbReference>
<dbReference type="InterPro" id="IPR050738">
    <property type="entry name" value="Sulfatase"/>
</dbReference>
<accession>A0A382TSX4</accession>
<comment type="similarity">
    <text evidence="1">Belongs to the sulfatase family.</text>
</comment>
<evidence type="ECO:0000256" key="1">
    <source>
        <dbReference type="ARBA" id="ARBA00008779"/>
    </source>
</evidence>
<dbReference type="AlphaFoldDB" id="A0A382TSX4"/>
<dbReference type="PANTHER" id="PTHR42693:SF53">
    <property type="entry name" value="ENDO-4-O-SULFATASE"/>
    <property type="match status" value="1"/>
</dbReference>
<reference evidence="4" key="1">
    <citation type="submission" date="2018-05" db="EMBL/GenBank/DDBJ databases">
        <authorList>
            <person name="Lanie J.A."/>
            <person name="Ng W.-L."/>
            <person name="Kazmierczak K.M."/>
            <person name="Andrzejewski T.M."/>
            <person name="Davidsen T.M."/>
            <person name="Wayne K.J."/>
            <person name="Tettelin H."/>
            <person name="Glass J.I."/>
            <person name="Rusch D."/>
            <person name="Podicherti R."/>
            <person name="Tsui H.-C.T."/>
            <person name="Winkler M.E."/>
        </authorList>
    </citation>
    <scope>NUCLEOTIDE SEQUENCE</scope>
</reference>
<gene>
    <name evidence="4" type="ORF">METZ01_LOCUS378018</name>
</gene>
<dbReference type="Gene3D" id="3.30.1120.10">
    <property type="match status" value="1"/>
</dbReference>